<sequence>MNKKETDKGDVFYYPLKVFWYTGFHPHLTYRWLKLLWFINLSIMTFMVALAVKGIFYSFGKDLYFTVECIETCILIFHVIVKHVILIFYKNTMAKLLEKRNQFWKINDFDGDIHKKCTRIAHIGQTLNRYYFLLCMMCVFGFYLQPFITGQTALVVYEPEGWHDFINFLVWYMGYFMYGSAVATDGFMCSIGTSLTVQFNLLSHQFKTVKLSIIEEHDVKEKKKLWDTLKKLVKHHNFLLGICDAVYESKWYEINNDRFKRCLTIVMVKAQNELVFSGFGLVWINLRTFVLVKNISRFVDANYRLIIYKETDKDDVFYYPLKVFWYTGFHPLLQSPWLKLLWLVNLSIMTFMVALAVKGFFVSFGKDLYFTVECIETSILMTHVIVKHIILVFHRSTMAKLLENRKKFWEIRNFHGDISKKCTRLAYIGQTLNRYYFLLCMMCVLGFYLQPFVTGQTVLVVYEPEGWHNVINCLTWYIGFFMYGSAVATDGFMCSIGISLVIQFKLLSHRFKTVQLSVEECNDMKKEMEMWNVQKNLVKQHNFLLSDIEIVFYSYCKDVNYLFSGVFLLVFLVSIASASAYSICDAEYELKWYKTNNLQFTRCLTIVMAKAQNELVFSGFGLVWVNLRTFVL</sequence>
<feature type="transmembrane region" description="Helical" evidence="10">
    <location>
        <begin position="435"/>
        <end position="454"/>
    </location>
</feature>
<dbReference type="PANTHER" id="PTHR21137:SF35">
    <property type="entry name" value="ODORANT RECEPTOR 19A-RELATED"/>
    <property type="match status" value="1"/>
</dbReference>
<proteinExistence type="predicted"/>
<feature type="non-terminal residue" evidence="11">
    <location>
        <position position="632"/>
    </location>
</feature>
<dbReference type="PANTHER" id="PTHR21137">
    <property type="entry name" value="ODORANT RECEPTOR"/>
    <property type="match status" value="1"/>
</dbReference>
<comment type="subcellular location">
    <subcellularLocation>
        <location evidence="1">Cell membrane</location>
        <topology evidence="1">Multi-pass membrane protein</topology>
    </subcellularLocation>
</comment>
<dbReference type="GO" id="GO:0005549">
    <property type="term" value="F:odorant binding"/>
    <property type="evidence" value="ECO:0007669"/>
    <property type="project" value="InterPro"/>
</dbReference>
<feature type="transmembrane region" description="Helical" evidence="10">
    <location>
        <begin position="35"/>
        <end position="57"/>
    </location>
</feature>
<evidence type="ECO:0000256" key="8">
    <source>
        <dbReference type="ARBA" id="ARBA00023170"/>
    </source>
</evidence>
<dbReference type="GO" id="GO:0004984">
    <property type="term" value="F:olfactory receptor activity"/>
    <property type="evidence" value="ECO:0007669"/>
    <property type="project" value="InterPro"/>
</dbReference>
<evidence type="ECO:0000256" key="7">
    <source>
        <dbReference type="ARBA" id="ARBA00023136"/>
    </source>
</evidence>
<keyword evidence="2" id="KW-1003">Cell membrane</keyword>
<dbReference type="Pfam" id="PF02949">
    <property type="entry name" value="7tm_6"/>
    <property type="match status" value="2"/>
</dbReference>
<dbReference type="GO" id="GO:0005886">
    <property type="term" value="C:plasma membrane"/>
    <property type="evidence" value="ECO:0007669"/>
    <property type="project" value="UniProtKB-SubCell"/>
</dbReference>
<gene>
    <name evidence="11" type="ORF">BDFB_005825</name>
</gene>
<feature type="transmembrane region" description="Helical" evidence="10">
    <location>
        <begin position="63"/>
        <end position="89"/>
    </location>
</feature>
<organism evidence="11 12">
    <name type="scientific">Asbolus verrucosus</name>
    <name type="common">Desert ironclad beetle</name>
    <dbReference type="NCBI Taxonomy" id="1661398"/>
    <lineage>
        <taxon>Eukaryota</taxon>
        <taxon>Metazoa</taxon>
        <taxon>Ecdysozoa</taxon>
        <taxon>Arthropoda</taxon>
        <taxon>Hexapoda</taxon>
        <taxon>Insecta</taxon>
        <taxon>Pterygota</taxon>
        <taxon>Neoptera</taxon>
        <taxon>Endopterygota</taxon>
        <taxon>Coleoptera</taxon>
        <taxon>Polyphaga</taxon>
        <taxon>Cucujiformia</taxon>
        <taxon>Tenebrionidae</taxon>
        <taxon>Pimeliinae</taxon>
        <taxon>Asbolus</taxon>
    </lineage>
</organism>
<feature type="transmembrane region" description="Helical" evidence="10">
    <location>
        <begin position="474"/>
        <end position="502"/>
    </location>
</feature>
<evidence type="ECO:0000256" key="9">
    <source>
        <dbReference type="ARBA" id="ARBA00023224"/>
    </source>
</evidence>
<keyword evidence="12" id="KW-1185">Reference proteome</keyword>
<evidence type="ECO:0000313" key="11">
    <source>
        <dbReference type="EMBL" id="RZC41005.1"/>
    </source>
</evidence>
<dbReference type="AlphaFoldDB" id="A0A482W7R0"/>
<dbReference type="GO" id="GO:0007165">
    <property type="term" value="P:signal transduction"/>
    <property type="evidence" value="ECO:0007669"/>
    <property type="project" value="UniProtKB-KW"/>
</dbReference>
<name>A0A482W7R0_ASBVE</name>
<dbReference type="InterPro" id="IPR004117">
    <property type="entry name" value="7tm6_olfct_rcpt"/>
</dbReference>
<feature type="transmembrane region" description="Helical" evidence="10">
    <location>
        <begin position="561"/>
        <end position="583"/>
    </location>
</feature>
<reference evidence="11 12" key="1">
    <citation type="submission" date="2017-03" db="EMBL/GenBank/DDBJ databases">
        <title>Genome of the blue death feigning beetle - Asbolus verrucosus.</title>
        <authorList>
            <person name="Rider S.D."/>
        </authorList>
    </citation>
    <scope>NUCLEOTIDE SEQUENCE [LARGE SCALE GENOMIC DNA]</scope>
    <source>
        <strain evidence="11">Butters</strain>
        <tissue evidence="11">Head and leg muscle</tissue>
    </source>
</reference>
<keyword evidence="5" id="KW-0552">Olfaction</keyword>
<keyword evidence="8" id="KW-0675">Receptor</keyword>
<keyword evidence="7 10" id="KW-0472">Membrane</keyword>
<keyword evidence="3" id="KW-0716">Sensory transduction</keyword>
<protein>
    <submittedName>
        <fullName evidence="11">7tm 6 domain containing protein</fullName>
    </submittedName>
</protein>
<dbReference type="EMBL" id="QDEB01020974">
    <property type="protein sequence ID" value="RZC41005.1"/>
    <property type="molecule type" value="Genomic_DNA"/>
</dbReference>
<accession>A0A482W7R0</accession>
<keyword evidence="6 10" id="KW-1133">Transmembrane helix</keyword>
<evidence type="ECO:0000256" key="4">
    <source>
        <dbReference type="ARBA" id="ARBA00022692"/>
    </source>
</evidence>
<evidence type="ECO:0000256" key="3">
    <source>
        <dbReference type="ARBA" id="ARBA00022606"/>
    </source>
</evidence>
<evidence type="ECO:0000256" key="5">
    <source>
        <dbReference type="ARBA" id="ARBA00022725"/>
    </source>
</evidence>
<evidence type="ECO:0000256" key="2">
    <source>
        <dbReference type="ARBA" id="ARBA00022475"/>
    </source>
</evidence>
<evidence type="ECO:0000256" key="1">
    <source>
        <dbReference type="ARBA" id="ARBA00004651"/>
    </source>
</evidence>
<dbReference type="OrthoDB" id="6784258at2759"/>
<keyword evidence="4 10" id="KW-0812">Transmembrane</keyword>
<dbReference type="Proteomes" id="UP000292052">
    <property type="component" value="Unassembled WGS sequence"/>
</dbReference>
<feature type="transmembrane region" description="Helical" evidence="10">
    <location>
        <begin position="340"/>
        <end position="362"/>
    </location>
</feature>
<evidence type="ECO:0000256" key="6">
    <source>
        <dbReference type="ARBA" id="ARBA00022989"/>
    </source>
</evidence>
<comment type="caution">
    <text evidence="11">The sequence shown here is derived from an EMBL/GenBank/DDBJ whole genome shotgun (WGS) entry which is preliminary data.</text>
</comment>
<keyword evidence="9" id="KW-0807">Transducer</keyword>
<feature type="transmembrane region" description="Helical" evidence="10">
    <location>
        <begin position="130"/>
        <end position="148"/>
    </location>
</feature>
<evidence type="ECO:0000313" key="12">
    <source>
        <dbReference type="Proteomes" id="UP000292052"/>
    </source>
</evidence>
<evidence type="ECO:0000256" key="10">
    <source>
        <dbReference type="SAM" id="Phobius"/>
    </source>
</evidence>
<feature type="transmembrane region" description="Helical" evidence="10">
    <location>
        <begin position="168"/>
        <end position="197"/>
    </location>
</feature>